<organism evidence="2 3">
    <name type="scientific">Aromatoleum diolicum</name>
    <dbReference type="NCBI Taxonomy" id="75796"/>
    <lineage>
        <taxon>Bacteria</taxon>
        <taxon>Pseudomonadati</taxon>
        <taxon>Pseudomonadota</taxon>
        <taxon>Betaproteobacteria</taxon>
        <taxon>Rhodocyclales</taxon>
        <taxon>Rhodocyclaceae</taxon>
        <taxon>Aromatoleum</taxon>
    </lineage>
</organism>
<accession>A0ABX1QCH9</accession>
<gene>
    <name evidence="2" type="ORF">GPA25_14920</name>
</gene>
<evidence type="ECO:0000313" key="3">
    <source>
        <dbReference type="Proteomes" id="UP000648984"/>
    </source>
</evidence>
<dbReference type="Proteomes" id="UP000648984">
    <property type="component" value="Unassembled WGS sequence"/>
</dbReference>
<dbReference type="InterPro" id="IPR029069">
    <property type="entry name" value="HotDog_dom_sf"/>
</dbReference>
<keyword evidence="3" id="KW-1185">Reference proteome</keyword>
<reference evidence="2 3" key="1">
    <citation type="submission" date="2019-12" db="EMBL/GenBank/DDBJ databases">
        <title>Comparative genomics gives insights into the taxonomy of the Azoarcus-Aromatoleum group and reveals separate origins of nif in the plant-associated Azoarcus and non-plant-associated Aromatoleum sub-groups.</title>
        <authorList>
            <person name="Lafos M."/>
            <person name="Maluk M."/>
            <person name="Batista M."/>
            <person name="Junghare M."/>
            <person name="Carmona M."/>
            <person name="Faoro H."/>
            <person name="Cruz L.M."/>
            <person name="Battistoni F."/>
            <person name="De Souza E."/>
            <person name="Pedrosa F."/>
            <person name="Chen W.-M."/>
            <person name="Poole P.S."/>
            <person name="Dixon R.A."/>
            <person name="James E.K."/>
        </authorList>
    </citation>
    <scope>NUCLEOTIDE SEQUENCE [LARGE SCALE GENOMIC DNA]</scope>
    <source>
        <strain evidence="2 3">22Lin</strain>
    </source>
</reference>
<dbReference type="EMBL" id="WTVQ01000025">
    <property type="protein sequence ID" value="NMG76059.1"/>
    <property type="molecule type" value="Genomic_DNA"/>
</dbReference>
<dbReference type="InterPro" id="IPR054545">
    <property type="entry name" value="ApeI-like"/>
</dbReference>
<comment type="caution">
    <text evidence="2">The sequence shown here is derived from an EMBL/GenBank/DDBJ whole genome shotgun (WGS) entry which is preliminary data.</text>
</comment>
<dbReference type="Gene3D" id="3.10.129.10">
    <property type="entry name" value="Hotdog Thioesterase"/>
    <property type="match status" value="1"/>
</dbReference>
<sequence length="100" mass="10608">MIHETTFTVAPDHPALAGHFPGQPILPGVVLLGWAMQTLGAALERAVPPCNIGSAKFLRPVKPGTVLRIRHTLQSGESWRFDIFAGDDTVASGTLRVGAP</sequence>
<name>A0ABX1QCH9_9RHOO</name>
<protein>
    <submittedName>
        <fullName evidence="2">3-hydroxylacyl-ACP dehydratase</fullName>
    </submittedName>
</protein>
<proteinExistence type="predicted"/>
<dbReference type="Pfam" id="PF22818">
    <property type="entry name" value="ApeI-like"/>
    <property type="match status" value="1"/>
</dbReference>
<evidence type="ECO:0000259" key="1">
    <source>
        <dbReference type="Pfam" id="PF22818"/>
    </source>
</evidence>
<dbReference type="CDD" id="cd00493">
    <property type="entry name" value="FabA_FabZ"/>
    <property type="match status" value="1"/>
</dbReference>
<dbReference type="SUPFAM" id="SSF54637">
    <property type="entry name" value="Thioesterase/thiol ester dehydrase-isomerase"/>
    <property type="match status" value="1"/>
</dbReference>
<evidence type="ECO:0000313" key="2">
    <source>
        <dbReference type="EMBL" id="NMG76059.1"/>
    </source>
</evidence>
<dbReference type="RefSeq" id="WP_169261211.1">
    <property type="nucleotide sequence ID" value="NZ_WTVQ01000025.1"/>
</dbReference>
<feature type="domain" description="ApeI dehydratase-like" evidence="1">
    <location>
        <begin position="4"/>
        <end position="93"/>
    </location>
</feature>